<feature type="signal peptide" evidence="2">
    <location>
        <begin position="1"/>
        <end position="22"/>
    </location>
</feature>
<evidence type="ECO:0000313" key="4">
    <source>
        <dbReference type="Proteomes" id="UP000594681"/>
    </source>
</evidence>
<dbReference type="PROSITE" id="PS51257">
    <property type="entry name" value="PROKAR_LIPOPROTEIN"/>
    <property type="match status" value="1"/>
</dbReference>
<feature type="compositionally biased region" description="Gly residues" evidence="1">
    <location>
        <begin position="245"/>
        <end position="254"/>
    </location>
</feature>
<organism evidence="3 4">
    <name type="scientific">Corynebacterium lizhenjunii</name>
    <dbReference type="NCBI Taxonomy" id="2709394"/>
    <lineage>
        <taxon>Bacteria</taxon>
        <taxon>Bacillati</taxon>
        <taxon>Actinomycetota</taxon>
        <taxon>Actinomycetes</taxon>
        <taxon>Mycobacteriales</taxon>
        <taxon>Corynebacteriaceae</taxon>
        <taxon>Corynebacterium</taxon>
    </lineage>
</organism>
<sequence length="254" mass="27350">MPPLHRTLSTLGVASMACLALAGCAQQTPHPQRHPSTHAQVRIAVDPSRVEQLILGEVYIRTLAKQGRDATLVRVDGSTSAERLDRIRSGDADFIVGCTGNFLNGLDHATAKKLEKEQRQAHEQQQRTGQRSDRDFLAETHIAMMGALPAEVTTVDPSPAPGCHDREEVDLPQNYVVVYEKNLLNREERFQVASVTKYISSQDIEQLTQDAEASGSIAETVGLWIETQTTSSGEGEGTANSDGSGSTGGGSTIS</sequence>
<evidence type="ECO:0000256" key="2">
    <source>
        <dbReference type="SAM" id="SignalP"/>
    </source>
</evidence>
<gene>
    <name evidence="3" type="ORF">G7Y31_04390</name>
</gene>
<evidence type="ECO:0000256" key="1">
    <source>
        <dbReference type="SAM" id="MobiDB-lite"/>
    </source>
</evidence>
<feature type="compositionally biased region" description="Low complexity" evidence="1">
    <location>
        <begin position="230"/>
        <end position="244"/>
    </location>
</feature>
<dbReference type="AlphaFoldDB" id="A0A7T0PCP2"/>
<feature type="region of interest" description="Disordered" evidence="1">
    <location>
        <begin position="230"/>
        <end position="254"/>
    </location>
</feature>
<dbReference type="KEGG" id="cliz:G7Y31_04390"/>
<evidence type="ECO:0000313" key="3">
    <source>
        <dbReference type="EMBL" id="QPK79937.1"/>
    </source>
</evidence>
<protein>
    <submittedName>
        <fullName evidence="3">Uncharacterized protein</fullName>
    </submittedName>
</protein>
<keyword evidence="4" id="KW-1185">Reference proteome</keyword>
<accession>A0A7T0PCP2</accession>
<proteinExistence type="predicted"/>
<feature type="chain" id="PRO_5039202719" evidence="2">
    <location>
        <begin position="23"/>
        <end position="254"/>
    </location>
</feature>
<dbReference type="Gene3D" id="3.40.190.10">
    <property type="entry name" value="Periplasmic binding protein-like II"/>
    <property type="match status" value="1"/>
</dbReference>
<dbReference type="EMBL" id="CP064954">
    <property type="protein sequence ID" value="QPK79937.1"/>
    <property type="molecule type" value="Genomic_DNA"/>
</dbReference>
<name>A0A7T0PCP2_9CORY</name>
<reference evidence="3 4" key="1">
    <citation type="submission" date="2020-11" db="EMBL/GenBank/DDBJ databases">
        <title>Corynebacterium sp. ZJ-599.</title>
        <authorList>
            <person name="Zhou J."/>
        </authorList>
    </citation>
    <scope>NUCLEOTIDE SEQUENCE [LARGE SCALE GENOMIC DNA]</scope>
    <source>
        <strain evidence="3 4">ZJ-599</strain>
    </source>
</reference>
<keyword evidence="2" id="KW-0732">Signal</keyword>
<dbReference type="RefSeq" id="WP_165007523.1">
    <property type="nucleotide sequence ID" value="NZ_CP064954.1"/>
</dbReference>
<dbReference type="Proteomes" id="UP000594681">
    <property type="component" value="Chromosome"/>
</dbReference>